<feature type="domain" description="YhcG PDDEXK nuclease" evidence="2">
    <location>
        <begin position="229"/>
        <end position="378"/>
    </location>
</feature>
<evidence type="ECO:0000256" key="1">
    <source>
        <dbReference type="SAM" id="MobiDB-lite"/>
    </source>
</evidence>
<evidence type="ECO:0000259" key="3">
    <source>
        <dbReference type="Pfam" id="PF17761"/>
    </source>
</evidence>
<feature type="region of interest" description="Disordered" evidence="1">
    <location>
        <begin position="395"/>
        <end position="416"/>
    </location>
</feature>
<dbReference type="GO" id="GO:0003676">
    <property type="term" value="F:nucleic acid binding"/>
    <property type="evidence" value="ECO:0007669"/>
    <property type="project" value="InterPro"/>
</dbReference>
<proteinExistence type="predicted"/>
<dbReference type="Gene3D" id="3.40.1350.10">
    <property type="match status" value="1"/>
</dbReference>
<dbReference type="InterPro" id="IPR009362">
    <property type="entry name" value="YhcG_C"/>
</dbReference>
<dbReference type="PANTHER" id="PTHR30547:SF0">
    <property type="entry name" value="BLR8175 PROTEIN"/>
    <property type="match status" value="1"/>
</dbReference>
<dbReference type="EMBL" id="VZBP01000169">
    <property type="protein sequence ID" value="MQO10743.1"/>
    <property type="molecule type" value="Genomic_DNA"/>
</dbReference>
<dbReference type="RefSeq" id="WP_153097863.1">
    <property type="nucleotide sequence ID" value="NZ_VZBP01000169.1"/>
</dbReference>
<sequence>MTDNNKPHFVISKNFHGDNEYIEWLREIKSRYQAVRSRVALQANYGALEFNWLLGRDIVQKQAEARWGSGVVNQLSLDLREAYPDVKGFSARNLYYMKGWYEFYMADNNHKEILHQLGAKLQMTENQNPIKLHQLGAEFVSLDRISSIVDEGGMLPIFGIVPWKHHVLLTSKCKSVEEAFYYMARIIDEGLSKRELEDVIDNGDFGKQGKAITNFTSQLPTYQSQLAASVLKDPYRLDFLMLERGYNERDLENAIAKDITRFLLELGNGFTYVGRQPELVVGNEGYFPDLLFYHIRLRCYVVIELKVVDFKPEFAGKLNFYVAACNKLLRQPEDNPTIGLLLCKSKDQTKVEWAFDSIQNPMGVATYEGIKIKDKLPSVEDLKKRLDMVEQELREYKESEEASAKDGNYTSNQETK</sequence>
<dbReference type="PANTHER" id="PTHR30547">
    <property type="entry name" value="UNCHARACTERIZED PROTEIN YHCG-RELATED"/>
    <property type="match status" value="1"/>
</dbReference>
<gene>
    <name evidence="4" type="ORF">F7D57_13700</name>
</gene>
<reference evidence="5" key="1">
    <citation type="submission" date="2019-09" db="EMBL/GenBank/DDBJ databases">
        <title>Distinct polysaccharide growth profiles of human intestinal Prevotella copri isolates.</title>
        <authorList>
            <person name="Fehlner-Peach H."/>
            <person name="Magnabosco C."/>
            <person name="Raghavan V."/>
            <person name="Scher J.U."/>
            <person name="Tett A."/>
            <person name="Cox L.M."/>
            <person name="Gottsegen C."/>
            <person name="Watters A."/>
            <person name="Wiltshire- Gordon J.D."/>
            <person name="Segata N."/>
            <person name="Bonneau R."/>
            <person name="Littman D.R."/>
        </authorList>
    </citation>
    <scope>NUCLEOTIDE SEQUENCE [LARGE SCALE GENOMIC DNA]</scope>
    <source>
        <strain evidence="5">iA624</strain>
    </source>
</reference>
<dbReference type="Pfam" id="PF06250">
    <property type="entry name" value="YhcG_C"/>
    <property type="match status" value="1"/>
</dbReference>
<dbReference type="Proteomes" id="UP000405805">
    <property type="component" value="Unassembled WGS sequence"/>
</dbReference>
<dbReference type="InterPro" id="IPR011856">
    <property type="entry name" value="tRNA_endonuc-like_dom_sf"/>
</dbReference>
<dbReference type="Pfam" id="PF17761">
    <property type="entry name" value="DUF1016_N"/>
    <property type="match status" value="1"/>
</dbReference>
<accession>A0AA90VGN3</accession>
<feature type="domain" description="YhcG N-terminal" evidence="3">
    <location>
        <begin position="27"/>
        <end position="205"/>
    </location>
</feature>
<feature type="compositionally biased region" description="Basic and acidic residues" evidence="1">
    <location>
        <begin position="395"/>
        <end position="404"/>
    </location>
</feature>
<evidence type="ECO:0000259" key="2">
    <source>
        <dbReference type="Pfam" id="PF06250"/>
    </source>
</evidence>
<organism evidence="4 5">
    <name type="scientific">Segatella copri</name>
    <dbReference type="NCBI Taxonomy" id="165179"/>
    <lineage>
        <taxon>Bacteria</taxon>
        <taxon>Pseudomonadati</taxon>
        <taxon>Bacteroidota</taxon>
        <taxon>Bacteroidia</taxon>
        <taxon>Bacteroidales</taxon>
        <taxon>Prevotellaceae</taxon>
        <taxon>Segatella</taxon>
    </lineage>
</organism>
<dbReference type="InterPro" id="IPR053148">
    <property type="entry name" value="PD-DEXK-like_domain"/>
</dbReference>
<evidence type="ECO:0000313" key="5">
    <source>
        <dbReference type="Proteomes" id="UP000405805"/>
    </source>
</evidence>
<protein>
    <submittedName>
        <fullName evidence="4">DUF1016 domain-containing protein</fullName>
    </submittedName>
</protein>
<evidence type="ECO:0000313" key="4">
    <source>
        <dbReference type="EMBL" id="MQO10743.1"/>
    </source>
</evidence>
<name>A0AA90VGN3_9BACT</name>
<comment type="caution">
    <text evidence="4">The sequence shown here is derived from an EMBL/GenBank/DDBJ whole genome shotgun (WGS) entry which is preliminary data.</text>
</comment>
<dbReference type="AlphaFoldDB" id="A0AA90VGN3"/>
<dbReference type="InterPro" id="IPR041527">
    <property type="entry name" value="YhcG_N"/>
</dbReference>